<keyword evidence="2" id="KW-1133">Transmembrane helix</keyword>
<feature type="region of interest" description="Disordered" evidence="1">
    <location>
        <begin position="281"/>
        <end position="314"/>
    </location>
</feature>
<name>A0A1S3DE92_DIACI</name>
<gene>
    <name evidence="5" type="primary">LOC103516898</name>
</gene>
<evidence type="ECO:0000313" key="5">
    <source>
        <dbReference type="RefSeq" id="XP_008480109.1"/>
    </source>
</evidence>
<evidence type="ECO:0000256" key="2">
    <source>
        <dbReference type="SAM" id="Phobius"/>
    </source>
</evidence>
<keyword evidence="4" id="KW-1185">Reference proteome</keyword>
<feature type="region of interest" description="Disordered" evidence="1">
    <location>
        <begin position="107"/>
        <end position="129"/>
    </location>
</feature>
<feature type="compositionally biased region" description="Polar residues" evidence="1">
    <location>
        <begin position="561"/>
        <end position="570"/>
    </location>
</feature>
<accession>A0A1S3DE92</accession>
<proteinExistence type="predicted"/>
<dbReference type="KEGG" id="dci:103516898"/>
<feature type="region of interest" description="Disordered" evidence="1">
    <location>
        <begin position="561"/>
        <end position="584"/>
    </location>
</feature>
<dbReference type="GeneID" id="103516898"/>
<dbReference type="Proteomes" id="UP000079169">
    <property type="component" value="Unplaced"/>
</dbReference>
<evidence type="ECO:0000256" key="3">
    <source>
        <dbReference type="SAM" id="SignalP"/>
    </source>
</evidence>
<keyword evidence="2" id="KW-0812">Transmembrane</keyword>
<dbReference type="PaxDb" id="121845-A0A1S3DE92"/>
<feature type="transmembrane region" description="Helical" evidence="2">
    <location>
        <begin position="350"/>
        <end position="372"/>
    </location>
</feature>
<dbReference type="AlphaFoldDB" id="A0A1S3DE92"/>
<feature type="compositionally biased region" description="Low complexity" evidence="1">
    <location>
        <begin position="108"/>
        <end position="126"/>
    </location>
</feature>
<dbReference type="RefSeq" id="XP_008480109.1">
    <property type="nucleotide sequence ID" value="XM_008481887.1"/>
</dbReference>
<keyword evidence="3" id="KW-0732">Signal</keyword>
<feature type="chain" id="PRO_5010324348" evidence="3">
    <location>
        <begin position="17"/>
        <end position="584"/>
    </location>
</feature>
<reference evidence="5" key="1">
    <citation type="submission" date="2025-08" db="UniProtKB">
        <authorList>
            <consortium name="RefSeq"/>
        </authorList>
    </citation>
    <scope>IDENTIFICATION</scope>
</reference>
<evidence type="ECO:0000313" key="4">
    <source>
        <dbReference type="Proteomes" id="UP000079169"/>
    </source>
</evidence>
<feature type="signal peptide" evidence="3">
    <location>
        <begin position="1"/>
        <end position="16"/>
    </location>
</feature>
<organism evidence="4 5">
    <name type="scientific">Diaphorina citri</name>
    <name type="common">Asian citrus psyllid</name>
    <dbReference type="NCBI Taxonomy" id="121845"/>
    <lineage>
        <taxon>Eukaryota</taxon>
        <taxon>Metazoa</taxon>
        <taxon>Ecdysozoa</taxon>
        <taxon>Arthropoda</taxon>
        <taxon>Hexapoda</taxon>
        <taxon>Insecta</taxon>
        <taxon>Pterygota</taxon>
        <taxon>Neoptera</taxon>
        <taxon>Paraneoptera</taxon>
        <taxon>Hemiptera</taxon>
        <taxon>Sternorrhyncha</taxon>
        <taxon>Psylloidea</taxon>
        <taxon>Psyllidae</taxon>
        <taxon>Diaphorininae</taxon>
        <taxon>Diaphorina</taxon>
    </lineage>
</organism>
<evidence type="ECO:0000256" key="1">
    <source>
        <dbReference type="SAM" id="MobiDB-lite"/>
    </source>
</evidence>
<feature type="compositionally biased region" description="Basic residues" evidence="1">
    <location>
        <begin position="571"/>
        <end position="584"/>
    </location>
</feature>
<sequence>MNWWLTIPLVVALVQSEVPETSAQVNVEENGVLDQVRDKRKTEENKKGSDQQPVQYCGYILRNNRLHALRKRSRHIKGHMRGKKAFGPIKEPSRASTMVVKIKSIPLQTNTSTSSPDNTSNTDQTNITEPITPCMENQIKLKHKNNVLIKGRKHCIYHEKHQDVLNDRHHREKVEPARAVQVIQEIQDNDQSDQRPVVYEVYTKDLKPTNTVIPIVPLALGDTSISENHIPTNAGTPATNMADNLNKNVDLNYVGPGEAKSKATRSSNKLKNCSGKMKAFDQPNMIDNHTNQERNGNRSNVNMGNAKKRRYDESQLKESQEIDLFTPIKELEAFIASMSKDDCENYFQQYWKPILLVSLLLFLLLICCVYYCMTARVKSSNDATLFLIKPSSHTSTNLSSDSLKYKRKEKPRSRVLSTLKSKLCDTDTDDYTTGRDRKSIRGYGKQYRKEMRNIEEEECLIRPKHDRFDTRRSPRPKRAISYTYRGSNTYNCYKVDNVPDHINSDHIINNYCFYSNKEIRELFKQDPKHIYHFSSVDCQSGKPCKPESNVESYAETVTSSARSRFQVTKTNNKRSRYVKKKGNK</sequence>
<protein>
    <submittedName>
        <fullName evidence="5">Uncharacterized protein LOC103516898</fullName>
    </submittedName>
</protein>
<keyword evidence="2" id="KW-0472">Membrane</keyword>